<organism evidence="2 3">
    <name type="scientific">Liparis tanakae</name>
    <name type="common">Tanaka's snailfish</name>
    <dbReference type="NCBI Taxonomy" id="230148"/>
    <lineage>
        <taxon>Eukaryota</taxon>
        <taxon>Metazoa</taxon>
        <taxon>Chordata</taxon>
        <taxon>Craniata</taxon>
        <taxon>Vertebrata</taxon>
        <taxon>Euteleostomi</taxon>
        <taxon>Actinopterygii</taxon>
        <taxon>Neopterygii</taxon>
        <taxon>Teleostei</taxon>
        <taxon>Neoteleostei</taxon>
        <taxon>Acanthomorphata</taxon>
        <taxon>Eupercaria</taxon>
        <taxon>Perciformes</taxon>
        <taxon>Cottioidei</taxon>
        <taxon>Cottales</taxon>
        <taxon>Liparidae</taxon>
        <taxon>Liparis</taxon>
    </lineage>
</organism>
<evidence type="ECO:0000313" key="2">
    <source>
        <dbReference type="EMBL" id="TNN73862.1"/>
    </source>
</evidence>
<proteinExistence type="predicted"/>
<protein>
    <submittedName>
        <fullName evidence="2">Uncharacterized protein</fullName>
    </submittedName>
</protein>
<sequence length="108" mass="12101">MMERDINPKLYPSLSRCVAVCSPDLLKSPVPVSFNKDTTHSMTNSGERRGPRRKTLASRHAVGHDTRLWESRDLITGREGEKCKKLGSEREEVAHLFINSSPSSSVHV</sequence>
<reference evidence="2 3" key="1">
    <citation type="submission" date="2019-03" db="EMBL/GenBank/DDBJ databases">
        <title>First draft genome of Liparis tanakae, snailfish: a comprehensive survey of snailfish specific genes.</title>
        <authorList>
            <person name="Kim W."/>
            <person name="Song I."/>
            <person name="Jeong J.-H."/>
            <person name="Kim D."/>
            <person name="Kim S."/>
            <person name="Ryu S."/>
            <person name="Song J.Y."/>
            <person name="Lee S.K."/>
        </authorList>
    </citation>
    <scope>NUCLEOTIDE SEQUENCE [LARGE SCALE GENOMIC DNA]</scope>
    <source>
        <tissue evidence="2">Muscle</tissue>
    </source>
</reference>
<dbReference type="EMBL" id="SRLO01000120">
    <property type="protein sequence ID" value="TNN73862.1"/>
    <property type="molecule type" value="Genomic_DNA"/>
</dbReference>
<name>A0A4Z2I8Z8_9TELE</name>
<feature type="region of interest" description="Disordered" evidence="1">
    <location>
        <begin position="32"/>
        <end position="62"/>
    </location>
</feature>
<dbReference type="Proteomes" id="UP000314294">
    <property type="component" value="Unassembled WGS sequence"/>
</dbReference>
<evidence type="ECO:0000256" key="1">
    <source>
        <dbReference type="SAM" id="MobiDB-lite"/>
    </source>
</evidence>
<gene>
    <name evidence="2" type="ORF">EYF80_015879</name>
</gene>
<dbReference type="AlphaFoldDB" id="A0A4Z2I8Z8"/>
<accession>A0A4Z2I8Z8</accession>
<comment type="caution">
    <text evidence="2">The sequence shown here is derived from an EMBL/GenBank/DDBJ whole genome shotgun (WGS) entry which is preliminary data.</text>
</comment>
<keyword evidence="3" id="KW-1185">Reference proteome</keyword>
<evidence type="ECO:0000313" key="3">
    <source>
        <dbReference type="Proteomes" id="UP000314294"/>
    </source>
</evidence>